<feature type="signal peptide" evidence="2">
    <location>
        <begin position="1"/>
        <end position="27"/>
    </location>
</feature>
<protein>
    <recommendedName>
        <fullName evidence="3">SGNH hydrolase-type esterase domain-containing protein</fullName>
    </recommendedName>
</protein>
<feature type="region of interest" description="Disordered" evidence="1">
    <location>
        <begin position="30"/>
        <end position="55"/>
    </location>
</feature>
<feature type="chain" id="PRO_5016068918" description="SGNH hydrolase-type esterase domain-containing protein" evidence="2">
    <location>
        <begin position="28"/>
        <end position="285"/>
    </location>
</feature>
<keyword evidence="2" id="KW-0732">Signal</keyword>
<proteinExistence type="predicted"/>
<evidence type="ECO:0000313" key="5">
    <source>
        <dbReference type="Proteomes" id="UP000247498"/>
    </source>
</evidence>
<reference evidence="4 5" key="1">
    <citation type="journal article" date="2018" name="Sci. Rep.">
        <title>Raphidocelis subcapitata (=Pseudokirchneriella subcapitata) provides an insight into genome evolution and environmental adaptations in the Sphaeropleales.</title>
        <authorList>
            <person name="Suzuki S."/>
            <person name="Yamaguchi H."/>
            <person name="Nakajima N."/>
            <person name="Kawachi M."/>
        </authorList>
    </citation>
    <scope>NUCLEOTIDE SEQUENCE [LARGE SCALE GENOMIC DNA]</scope>
    <source>
        <strain evidence="4 5">NIES-35</strain>
    </source>
</reference>
<dbReference type="Proteomes" id="UP000247498">
    <property type="component" value="Unassembled WGS sequence"/>
</dbReference>
<keyword evidence="5" id="KW-1185">Reference proteome</keyword>
<evidence type="ECO:0000259" key="3">
    <source>
        <dbReference type="Pfam" id="PF13472"/>
    </source>
</evidence>
<dbReference type="PANTHER" id="PTHR30383:SF19">
    <property type="entry name" value="FIBRONECTIN TYPE-III DOMAIN-CONTAINING PROTEIN"/>
    <property type="match status" value="1"/>
</dbReference>
<feature type="compositionally biased region" description="Basic residues" evidence="1">
    <location>
        <begin position="38"/>
        <end position="49"/>
    </location>
</feature>
<dbReference type="CDD" id="cd00229">
    <property type="entry name" value="SGNH_hydrolase"/>
    <property type="match status" value="1"/>
</dbReference>
<evidence type="ECO:0000313" key="4">
    <source>
        <dbReference type="EMBL" id="GBF89342.1"/>
    </source>
</evidence>
<dbReference type="OrthoDB" id="529745at2759"/>
<dbReference type="STRING" id="307507.A0A2V0NRS1"/>
<dbReference type="Gene3D" id="3.40.50.1110">
    <property type="entry name" value="SGNH hydrolase"/>
    <property type="match status" value="1"/>
</dbReference>
<dbReference type="PANTHER" id="PTHR30383">
    <property type="entry name" value="THIOESTERASE 1/PROTEASE 1/LYSOPHOSPHOLIPASE L1"/>
    <property type="match status" value="1"/>
</dbReference>
<dbReference type="InterPro" id="IPR036514">
    <property type="entry name" value="SGNH_hydro_sf"/>
</dbReference>
<dbReference type="AlphaFoldDB" id="A0A2V0NRS1"/>
<comment type="caution">
    <text evidence="4">The sequence shown here is derived from an EMBL/GenBank/DDBJ whole genome shotgun (WGS) entry which is preliminary data.</text>
</comment>
<evidence type="ECO:0000256" key="2">
    <source>
        <dbReference type="SAM" id="SignalP"/>
    </source>
</evidence>
<feature type="domain" description="SGNH hydrolase-type esterase" evidence="3">
    <location>
        <begin position="65"/>
        <end position="260"/>
    </location>
</feature>
<name>A0A2V0NRS1_9CHLO</name>
<dbReference type="EMBL" id="BDRX01000009">
    <property type="protein sequence ID" value="GBF89342.1"/>
    <property type="molecule type" value="Genomic_DNA"/>
</dbReference>
<dbReference type="GO" id="GO:0004622">
    <property type="term" value="F:phosphatidylcholine lysophospholipase activity"/>
    <property type="evidence" value="ECO:0007669"/>
    <property type="project" value="TreeGrafter"/>
</dbReference>
<dbReference type="InterPro" id="IPR013830">
    <property type="entry name" value="SGNH_hydro"/>
</dbReference>
<evidence type="ECO:0000256" key="1">
    <source>
        <dbReference type="SAM" id="MobiDB-lite"/>
    </source>
</evidence>
<dbReference type="Pfam" id="PF13472">
    <property type="entry name" value="Lipase_GDSL_2"/>
    <property type="match status" value="1"/>
</dbReference>
<dbReference type="InterPro" id="IPR051532">
    <property type="entry name" value="Ester_Hydrolysis_Enzymes"/>
</dbReference>
<sequence>MARRRAATAALLLATALLLAAAASAAARELLDSPQSPRARRAAARRRRGSANSVQDVPKSIRLLALGDSITMGSVPSANQNHPYTIELERRLREKLGTGKVTVTNAGVGGAGIFAVGFQNPTTLGPYAQQLLAKAKYDWIVGLIGINDLLRMGRSADDVFKGIMEIYKPALEAGTNVLAIAPLAAPGFVSRSDSKEGERLKLHALLAKASSDWNAAHPTGPRFAVYDLGIKGPMNFWDMGEADRRWWLDDGLHLTAQAYDRMGNLIADNLIPQLRGRRKSHGTRQ</sequence>
<dbReference type="SUPFAM" id="SSF52266">
    <property type="entry name" value="SGNH hydrolase"/>
    <property type="match status" value="1"/>
</dbReference>
<accession>A0A2V0NRS1</accession>
<gene>
    <name evidence="4" type="ORF">Rsub_02219</name>
</gene>
<organism evidence="4 5">
    <name type="scientific">Raphidocelis subcapitata</name>
    <dbReference type="NCBI Taxonomy" id="307507"/>
    <lineage>
        <taxon>Eukaryota</taxon>
        <taxon>Viridiplantae</taxon>
        <taxon>Chlorophyta</taxon>
        <taxon>core chlorophytes</taxon>
        <taxon>Chlorophyceae</taxon>
        <taxon>CS clade</taxon>
        <taxon>Sphaeropleales</taxon>
        <taxon>Selenastraceae</taxon>
        <taxon>Raphidocelis</taxon>
    </lineage>
</organism>
<dbReference type="InParanoid" id="A0A2V0NRS1"/>